<accession>A0A415RU04</accession>
<feature type="chain" id="PRO_5041086211" description="Lipoprotein" evidence="1">
    <location>
        <begin position="24"/>
        <end position="341"/>
    </location>
</feature>
<reference evidence="2" key="1">
    <citation type="journal article" date="2021" name="PLoS Genet.">
        <title>Mobile Type VI secretion system loci of the gut Bacteroidales display extensive intra-ecosystem transfer, multi-species spread and geographical clustering.</title>
        <authorList>
            <person name="Garcia-Bayona L."/>
            <person name="Coyne M.J."/>
            <person name="Comstock L.E."/>
        </authorList>
    </citation>
    <scope>NUCLEOTIDE SEQUENCE</scope>
    <source>
        <strain evidence="2">CL11T00C20</strain>
    </source>
</reference>
<dbReference type="InterPro" id="IPR036278">
    <property type="entry name" value="Sialidase_sf"/>
</dbReference>
<feature type="signal peptide" evidence="1">
    <location>
        <begin position="1"/>
        <end position="23"/>
    </location>
</feature>
<evidence type="ECO:0000256" key="1">
    <source>
        <dbReference type="SAM" id="SignalP"/>
    </source>
</evidence>
<protein>
    <recommendedName>
        <fullName evidence="4">Lipoprotein</fullName>
    </recommendedName>
</protein>
<dbReference type="AlphaFoldDB" id="A0A415RU04"/>
<name>A0A415RU04_9BACE</name>
<evidence type="ECO:0000313" key="2">
    <source>
        <dbReference type="EMBL" id="QUT47207.1"/>
    </source>
</evidence>
<dbReference type="SUPFAM" id="SSF50939">
    <property type="entry name" value="Sialidases"/>
    <property type="match status" value="1"/>
</dbReference>
<dbReference type="Proteomes" id="UP000679226">
    <property type="component" value="Chromosome"/>
</dbReference>
<dbReference type="EMBL" id="CP072227">
    <property type="protein sequence ID" value="QUT47207.1"/>
    <property type="molecule type" value="Genomic_DNA"/>
</dbReference>
<sequence length="341" mass="39668">MIQWFIKRIVFFTILLLYSCSHEGDVPCVSTSLFPAFSIIYEDSPKYVAFCDIVKFKDKFYTAFRKGEDHAPYHDYSKNGYIVILSSDDCENWHKEIELKDDKWDLRDPCFCVDPTGDTLHVYYGRYSYFTPEPDKKTGVFVLHENDGKLYIYSNKSVDMGDYSPFWLWKISKHKEAYYGVAYKEKELPALMKSKDGVHFSLISLIPQAGNETSLEFDGENLYCFIRNDTPKSKAFVARSRAPFISWEVKELDTMIESPESFTKDGNMYITGRSMYGMSTFLYDKQADKVVPILNYFALGEYGNIGYPGIIVHNQKVYVVYYAESYDRSHTCIYETIINNL</sequence>
<evidence type="ECO:0000313" key="3">
    <source>
        <dbReference type="Proteomes" id="UP000679226"/>
    </source>
</evidence>
<dbReference type="KEGG" id="beg:INE88_04055"/>
<organism evidence="2 3">
    <name type="scientific">Bacteroides eggerthii</name>
    <dbReference type="NCBI Taxonomy" id="28111"/>
    <lineage>
        <taxon>Bacteria</taxon>
        <taxon>Pseudomonadati</taxon>
        <taxon>Bacteroidota</taxon>
        <taxon>Bacteroidia</taxon>
        <taxon>Bacteroidales</taxon>
        <taxon>Bacteroidaceae</taxon>
        <taxon>Bacteroides</taxon>
    </lineage>
</organism>
<evidence type="ECO:0008006" key="4">
    <source>
        <dbReference type="Google" id="ProtNLM"/>
    </source>
</evidence>
<keyword evidence="1" id="KW-0732">Signal</keyword>
<dbReference type="Gene3D" id="2.120.10.10">
    <property type="match status" value="1"/>
</dbReference>
<dbReference type="RefSeq" id="WP_021940071.1">
    <property type="nucleotide sequence ID" value="NZ_CP072227.1"/>
</dbReference>
<gene>
    <name evidence="2" type="ORF">INE88_04055</name>
</gene>
<proteinExistence type="predicted"/>
<dbReference type="PROSITE" id="PS51257">
    <property type="entry name" value="PROKAR_LIPOPROTEIN"/>
    <property type="match status" value="1"/>
</dbReference>